<dbReference type="GO" id="GO:0005576">
    <property type="term" value="C:extracellular region"/>
    <property type="evidence" value="ECO:0007669"/>
    <property type="project" value="TreeGrafter"/>
</dbReference>
<dbReference type="Proteomes" id="UP000230551">
    <property type="component" value="Unassembled WGS sequence"/>
</dbReference>
<gene>
    <name evidence="2" type="ORF">CQY22_005805</name>
</gene>
<feature type="domain" description="Mce/MlaD" evidence="1">
    <location>
        <begin position="32"/>
        <end position="107"/>
    </location>
</feature>
<proteinExistence type="predicted"/>
<sequence length="360" mass="37394">MAAIVVITLSGCSSGPGLDRLPLPAPGSVGETYELTAEFTNVLNLPALAKVRFNGADVGQVRSIEAVDSIAEVRLGIASNVRLPVGTTAELRSATPLGDVFVALHPPAEPSDGWIPEGAVLGVEATSAAATVEDLMASAALLINGGAVRQVVNSINGAGELVGGRGSNVRQLLDSSTDLIGRLSARQQQLNETLDATARLADTLHDQEAILNDVLVSTSPATGVIAENTGDIMDLVTQVSRSTDQLNRFPSLQGTDSRSVIIDLNNLAASFNDIALDPSVGLAGLNRLIPLLLKATAGTAISTDGDVTRIALGSLPDMNYPGDFGMHGPDGTDWHNMVGGVRYEWNVLLSRLYGAHRPGP</sequence>
<protein>
    <submittedName>
        <fullName evidence="2">MCE family protein</fullName>
    </submittedName>
</protein>
<dbReference type="PANTHER" id="PTHR33371">
    <property type="entry name" value="INTERMEMBRANE PHOSPHOLIPID TRANSPORT SYSTEM BINDING PROTEIN MLAD-RELATED"/>
    <property type="match status" value="1"/>
</dbReference>
<dbReference type="AlphaFoldDB" id="A0A2G5PEK4"/>
<reference evidence="2 3" key="1">
    <citation type="journal article" date="2017" name="Infect. Genet. Evol.">
        <title>The new phylogeny of the genus Mycobacterium: The old and the news.</title>
        <authorList>
            <person name="Tortoli E."/>
            <person name="Fedrizzi T."/>
            <person name="Meehan C.J."/>
            <person name="Trovato A."/>
            <person name="Grottola A."/>
            <person name="Giacobazzi E."/>
            <person name="Serpini G.F."/>
            <person name="Tagliazucchi S."/>
            <person name="Fabio A."/>
            <person name="Bettua C."/>
            <person name="Bertorelli R."/>
            <person name="Frascaro F."/>
            <person name="De Sanctis V."/>
            <person name="Pecorari M."/>
            <person name="Jousson O."/>
            <person name="Segata N."/>
            <person name="Cirillo D.M."/>
        </authorList>
    </citation>
    <scope>NUCLEOTIDE SEQUENCE [LARGE SCALE GENOMIC DNA]</scope>
    <source>
        <strain evidence="2 3">CIP1034565</strain>
    </source>
</reference>
<accession>A0A2G5PEK4</accession>
<dbReference type="InterPro" id="IPR003399">
    <property type="entry name" value="Mce/MlaD"/>
</dbReference>
<evidence type="ECO:0000259" key="1">
    <source>
        <dbReference type="Pfam" id="PF02470"/>
    </source>
</evidence>
<dbReference type="STRING" id="85968.GCA_900073015_01047"/>
<organism evidence="2 3">
    <name type="scientific">Mycolicibacterium brumae</name>
    <dbReference type="NCBI Taxonomy" id="85968"/>
    <lineage>
        <taxon>Bacteria</taxon>
        <taxon>Bacillati</taxon>
        <taxon>Actinomycetota</taxon>
        <taxon>Actinomycetes</taxon>
        <taxon>Mycobacteriales</taxon>
        <taxon>Mycobacteriaceae</taxon>
        <taxon>Mycolicibacterium</taxon>
    </lineage>
</organism>
<dbReference type="Pfam" id="PF02470">
    <property type="entry name" value="MlaD"/>
    <property type="match status" value="1"/>
</dbReference>
<evidence type="ECO:0000313" key="3">
    <source>
        <dbReference type="Proteomes" id="UP000230551"/>
    </source>
</evidence>
<name>A0A2G5PEK4_9MYCO</name>
<evidence type="ECO:0000313" key="2">
    <source>
        <dbReference type="EMBL" id="PIB76374.1"/>
    </source>
</evidence>
<keyword evidence="3" id="KW-1185">Reference proteome</keyword>
<dbReference type="InterPro" id="IPR052336">
    <property type="entry name" value="MlaD_Phospholipid_Transporter"/>
</dbReference>
<comment type="caution">
    <text evidence="2">The sequence shown here is derived from an EMBL/GenBank/DDBJ whole genome shotgun (WGS) entry which is preliminary data.</text>
</comment>
<dbReference type="PANTHER" id="PTHR33371:SF15">
    <property type="entry name" value="LIPOPROTEIN LPRN"/>
    <property type="match status" value="1"/>
</dbReference>
<dbReference type="EMBL" id="PDCN02000005">
    <property type="protein sequence ID" value="PIB76374.1"/>
    <property type="molecule type" value="Genomic_DNA"/>
</dbReference>
<dbReference type="OrthoDB" id="4368973at2"/>